<organism evidence="1 2">
    <name type="scientific">Labedaea rhizosphaerae</name>
    <dbReference type="NCBI Taxonomy" id="598644"/>
    <lineage>
        <taxon>Bacteria</taxon>
        <taxon>Bacillati</taxon>
        <taxon>Actinomycetota</taxon>
        <taxon>Actinomycetes</taxon>
        <taxon>Pseudonocardiales</taxon>
        <taxon>Pseudonocardiaceae</taxon>
        <taxon>Labedaea</taxon>
    </lineage>
</organism>
<dbReference type="RefSeq" id="WP_133854123.1">
    <property type="nucleotide sequence ID" value="NZ_SNXZ01000010.1"/>
</dbReference>
<keyword evidence="2" id="KW-1185">Reference proteome</keyword>
<evidence type="ECO:0000313" key="2">
    <source>
        <dbReference type="Proteomes" id="UP000295444"/>
    </source>
</evidence>
<name>A0A4R6RUI2_LABRH</name>
<proteinExistence type="predicted"/>
<comment type="caution">
    <text evidence="1">The sequence shown here is derived from an EMBL/GenBank/DDBJ whole genome shotgun (WGS) entry which is preliminary data.</text>
</comment>
<dbReference type="EMBL" id="SNXZ01000010">
    <property type="protein sequence ID" value="TDP90611.1"/>
    <property type="molecule type" value="Genomic_DNA"/>
</dbReference>
<gene>
    <name evidence="1" type="ORF">EV186_110152</name>
</gene>
<protein>
    <recommendedName>
        <fullName evidence="3">Helix-turn-helix protein</fullName>
    </recommendedName>
</protein>
<sequence>MDDMQAIRNGPFAQALRESIGASGLSLHKISKLLAERGSTVSPAALSYWQNGTNRPGRRESVRAIGHLERILGLPDSTLVRLLGAPGRRDTRFVVSDSRALWQQPVVVDRLTRELGHDPRHNGRAFATLYKHTLVRVGAPGEISDTHVRHVVRAEVDRVDRYVAICHSNGAPARISAAAPCRAGRSCRDPRTGYAVAEVLLDRVLHRGDTAVLEYSWLTPADPADTYHRVCLSRASQAMVLELEFSPAVVPASCTAFYSPRRTTPEQSLGPLWIGGSGRAHLAMTDAAPGMYGIRWSPVIELTAASY</sequence>
<dbReference type="Proteomes" id="UP000295444">
    <property type="component" value="Unassembled WGS sequence"/>
</dbReference>
<evidence type="ECO:0000313" key="1">
    <source>
        <dbReference type="EMBL" id="TDP90611.1"/>
    </source>
</evidence>
<dbReference type="AlphaFoldDB" id="A0A4R6RUI2"/>
<reference evidence="1 2" key="1">
    <citation type="submission" date="2019-03" db="EMBL/GenBank/DDBJ databases">
        <title>Genomic Encyclopedia of Type Strains, Phase IV (KMG-IV): sequencing the most valuable type-strain genomes for metagenomic binning, comparative biology and taxonomic classification.</title>
        <authorList>
            <person name="Goeker M."/>
        </authorList>
    </citation>
    <scope>NUCLEOTIDE SEQUENCE [LARGE SCALE GENOMIC DNA]</scope>
    <source>
        <strain evidence="1 2">DSM 45361</strain>
    </source>
</reference>
<evidence type="ECO:0008006" key="3">
    <source>
        <dbReference type="Google" id="ProtNLM"/>
    </source>
</evidence>
<dbReference type="OrthoDB" id="3690688at2"/>
<accession>A0A4R6RUI2</accession>